<dbReference type="OrthoDB" id="5545577at2759"/>
<feature type="compositionally biased region" description="Low complexity" evidence="5">
    <location>
        <begin position="1"/>
        <end position="17"/>
    </location>
</feature>
<dbReference type="Proteomes" id="UP000305067">
    <property type="component" value="Unassembled WGS sequence"/>
</dbReference>
<evidence type="ECO:0000256" key="5">
    <source>
        <dbReference type="SAM" id="MobiDB-lite"/>
    </source>
</evidence>
<keyword evidence="3" id="KW-0496">Mitochondrion</keyword>
<keyword evidence="7" id="KW-1185">Reference proteome</keyword>
<comment type="similarity">
    <text evidence="2">Belongs to the cytochrome c oxidase subunit 6B family.</text>
</comment>
<comment type="subcellular location">
    <subcellularLocation>
        <location evidence="1">Mitochondrion</location>
    </subcellularLocation>
</comment>
<dbReference type="EMBL" id="ML178841">
    <property type="protein sequence ID" value="TFK98152.1"/>
    <property type="molecule type" value="Genomic_DNA"/>
</dbReference>
<proteinExistence type="inferred from homology"/>
<protein>
    <submittedName>
        <fullName evidence="6">Cytochrome oxidase c subunit VIb-domain-containing protein</fullName>
    </submittedName>
</protein>
<dbReference type="STRING" id="1884261.A0A5C3Q847"/>
<evidence type="ECO:0000256" key="3">
    <source>
        <dbReference type="ARBA" id="ARBA00023128"/>
    </source>
</evidence>
<evidence type="ECO:0000313" key="7">
    <source>
        <dbReference type="Proteomes" id="UP000305067"/>
    </source>
</evidence>
<dbReference type="PANTHER" id="PTHR47677">
    <property type="entry name" value="CYTOCHROME C OXIDASE ASSEMBLY FACTOR 6"/>
    <property type="match status" value="1"/>
</dbReference>
<dbReference type="GO" id="GO:0005739">
    <property type="term" value="C:mitochondrion"/>
    <property type="evidence" value="ECO:0007669"/>
    <property type="project" value="UniProtKB-SubCell"/>
</dbReference>
<dbReference type="InterPro" id="IPR036549">
    <property type="entry name" value="CX6/COA6-like_sf"/>
</dbReference>
<dbReference type="Pfam" id="PF02297">
    <property type="entry name" value="COX6B"/>
    <property type="match status" value="1"/>
</dbReference>
<dbReference type="PANTHER" id="PTHR47677:SF1">
    <property type="entry name" value="CYTOCHROME C OXIDASE ASSEMBLY FACTOR 6"/>
    <property type="match status" value="1"/>
</dbReference>
<dbReference type="AlphaFoldDB" id="A0A5C3Q847"/>
<dbReference type="Gene3D" id="1.10.10.140">
    <property type="entry name" value="Cytochrome c oxidase, subunit VIb"/>
    <property type="match status" value="1"/>
</dbReference>
<organism evidence="6 7">
    <name type="scientific">Pterulicium gracile</name>
    <dbReference type="NCBI Taxonomy" id="1884261"/>
    <lineage>
        <taxon>Eukaryota</taxon>
        <taxon>Fungi</taxon>
        <taxon>Dikarya</taxon>
        <taxon>Basidiomycota</taxon>
        <taxon>Agaricomycotina</taxon>
        <taxon>Agaricomycetes</taxon>
        <taxon>Agaricomycetidae</taxon>
        <taxon>Agaricales</taxon>
        <taxon>Pleurotineae</taxon>
        <taxon>Pterulaceae</taxon>
        <taxon>Pterulicium</taxon>
    </lineage>
</organism>
<gene>
    <name evidence="6" type="ORF">BDV98DRAFT_573146</name>
</gene>
<dbReference type="SUPFAM" id="SSF47694">
    <property type="entry name" value="Cytochrome c oxidase subunit h"/>
    <property type="match status" value="1"/>
</dbReference>
<evidence type="ECO:0000256" key="2">
    <source>
        <dbReference type="ARBA" id="ARBA00006425"/>
    </source>
</evidence>
<accession>A0A5C3Q847</accession>
<dbReference type="InterPro" id="IPR048280">
    <property type="entry name" value="COX6B-like"/>
</dbReference>
<feature type="region of interest" description="Disordered" evidence="5">
    <location>
        <begin position="1"/>
        <end position="25"/>
    </location>
</feature>
<evidence type="ECO:0000256" key="4">
    <source>
        <dbReference type="ARBA" id="ARBA00023157"/>
    </source>
</evidence>
<dbReference type="InterPro" id="IPR048281">
    <property type="entry name" value="COA6_fun"/>
</dbReference>
<evidence type="ECO:0000256" key="1">
    <source>
        <dbReference type="ARBA" id="ARBA00004173"/>
    </source>
</evidence>
<evidence type="ECO:0000313" key="6">
    <source>
        <dbReference type="EMBL" id="TFK98152.1"/>
    </source>
</evidence>
<name>A0A5C3Q847_9AGAR</name>
<keyword evidence="4" id="KW-1015">Disulfide bond</keyword>
<sequence>MGFFSSSSSNPSSSTGSENAKIQNREDRARCWEARDAYFGCLDTQGVVKAGTEEGKCAGEEKKYGESCAKSWIEYFNQRRIIADAQKDRLAQAATQAQNAKR</sequence>
<reference evidence="6 7" key="1">
    <citation type="journal article" date="2019" name="Nat. Ecol. Evol.">
        <title>Megaphylogeny resolves global patterns of mushroom evolution.</title>
        <authorList>
            <person name="Varga T."/>
            <person name="Krizsan K."/>
            <person name="Foldi C."/>
            <person name="Dima B."/>
            <person name="Sanchez-Garcia M."/>
            <person name="Sanchez-Ramirez S."/>
            <person name="Szollosi G.J."/>
            <person name="Szarkandi J.G."/>
            <person name="Papp V."/>
            <person name="Albert L."/>
            <person name="Andreopoulos W."/>
            <person name="Angelini C."/>
            <person name="Antonin V."/>
            <person name="Barry K.W."/>
            <person name="Bougher N.L."/>
            <person name="Buchanan P."/>
            <person name="Buyck B."/>
            <person name="Bense V."/>
            <person name="Catcheside P."/>
            <person name="Chovatia M."/>
            <person name="Cooper J."/>
            <person name="Damon W."/>
            <person name="Desjardin D."/>
            <person name="Finy P."/>
            <person name="Geml J."/>
            <person name="Haridas S."/>
            <person name="Hughes K."/>
            <person name="Justo A."/>
            <person name="Karasinski D."/>
            <person name="Kautmanova I."/>
            <person name="Kiss B."/>
            <person name="Kocsube S."/>
            <person name="Kotiranta H."/>
            <person name="LaButti K.M."/>
            <person name="Lechner B.E."/>
            <person name="Liimatainen K."/>
            <person name="Lipzen A."/>
            <person name="Lukacs Z."/>
            <person name="Mihaltcheva S."/>
            <person name="Morgado L.N."/>
            <person name="Niskanen T."/>
            <person name="Noordeloos M.E."/>
            <person name="Ohm R.A."/>
            <person name="Ortiz-Santana B."/>
            <person name="Ovrebo C."/>
            <person name="Racz N."/>
            <person name="Riley R."/>
            <person name="Savchenko A."/>
            <person name="Shiryaev A."/>
            <person name="Soop K."/>
            <person name="Spirin V."/>
            <person name="Szebenyi C."/>
            <person name="Tomsovsky M."/>
            <person name="Tulloss R.E."/>
            <person name="Uehling J."/>
            <person name="Grigoriev I.V."/>
            <person name="Vagvolgyi C."/>
            <person name="Papp T."/>
            <person name="Martin F.M."/>
            <person name="Miettinen O."/>
            <person name="Hibbett D.S."/>
            <person name="Nagy L.G."/>
        </authorList>
    </citation>
    <scope>NUCLEOTIDE SEQUENCE [LARGE SCALE GENOMIC DNA]</scope>
    <source>
        <strain evidence="6 7">CBS 309.79</strain>
    </source>
</reference>